<dbReference type="Gene3D" id="3.30.70.270">
    <property type="match status" value="1"/>
</dbReference>
<keyword evidence="1" id="KW-1133">Transmembrane helix</keyword>
<protein>
    <recommendedName>
        <fullName evidence="4">Reverse transcriptase domain-containing protein</fullName>
    </recommendedName>
</protein>
<name>A0A6A6EKT2_9PEZI</name>
<dbReference type="EMBL" id="ML994617">
    <property type="protein sequence ID" value="KAF2191388.1"/>
    <property type="molecule type" value="Genomic_DNA"/>
</dbReference>
<proteinExistence type="predicted"/>
<organism evidence="2 3">
    <name type="scientific">Zopfia rhizophila CBS 207.26</name>
    <dbReference type="NCBI Taxonomy" id="1314779"/>
    <lineage>
        <taxon>Eukaryota</taxon>
        <taxon>Fungi</taxon>
        <taxon>Dikarya</taxon>
        <taxon>Ascomycota</taxon>
        <taxon>Pezizomycotina</taxon>
        <taxon>Dothideomycetes</taxon>
        <taxon>Dothideomycetes incertae sedis</taxon>
        <taxon>Zopfiaceae</taxon>
        <taxon>Zopfia</taxon>
    </lineage>
</organism>
<accession>A0A6A6EKT2</accession>
<dbReference type="InterPro" id="IPR043502">
    <property type="entry name" value="DNA/RNA_pol_sf"/>
</dbReference>
<dbReference type="OrthoDB" id="3043407at2759"/>
<gene>
    <name evidence="2" type="ORF">K469DRAFT_558272</name>
</gene>
<dbReference type="Proteomes" id="UP000800200">
    <property type="component" value="Unassembled WGS sequence"/>
</dbReference>
<dbReference type="SUPFAM" id="SSF56672">
    <property type="entry name" value="DNA/RNA polymerases"/>
    <property type="match status" value="1"/>
</dbReference>
<feature type="non-terminal residue" evidence="2">
    <location>
        <position position="1"/>
    </location>
</feature>
<keyword evidence="1" id="KW-0812">Transmembrane</keyword>
<dbReference type="InterPro" id="IPR043128">
    <property type="entry name" value="Rev_trsase/Diguanyl_cyclase"/>
</dbReference>
<dbReference type="AlphaFoldDB" id="A0A6A6EKT2"/>
<reference evidence="2" key="1">
    <citation type="journal article" date="2020" name="Stud. Mycol.">
        <title>101 Dothideomycetes genomes: a test case for predicting lifestyles and emergence of pathogens.</title>
        <authorList>
            <person name="Haridas S."/>
            <person name="Albert R."/>
            <person name="Binder M."/>
            <person name="Bloem J."/>
            <person name="Labutti K."/>
            <person name="Salamov A."/>
            <person name="Andreopoulos B."/>
            <person name="Baker S."/>
            <person name="Barry K."/>
            <person name="Bills G."/>
            <person name="Bluhm B."/>
            <person name="Cannon C."/>
            <person name="Castanera R."/>
            <person name="Culley D."/>
            <person name="Daum C."/>
            <person name="Ezra D."/>
            <person name="Gonzalez J."/>
            <person name="Henrissat B."/>
            <person name="Kuo A."/>
            <person name="Liang C."/>
            <person name="Lipzen A."/>
            <person name="Lutzoni F."/>
            <person name="Magnuson J."/>
            <person name="Mondo S."/>
            <person name="Nolan M."/>
            <person name="Ohm R."/>
            <person name="Pangilinan J."/>
            <person name="Park H.-J."/>
            <person name="Ramirez L."/>
            <person name="Alfaro M."/>
            <person name="Sun H."/>
            <person name="Tritt A."/>
            <person name="Yoshinaga Y."/>
            <person name="Zwiers L.-H."/>
            <person name="Turgeon B."/>
            <person name="Goodwin S."/>
            <person name="Spatafora J."/>
            <person name="Crous P."/>
            <person name="Grigoriev I."/>
        </authorList>
    </citation>
    <scope>NUCLEOTIDE SEQUENCE</scope>
    <source>
        <strain evidence="2">CBS 207.26</strain>
    </source>
</reference>
<keyword evidence="1" id="KW-0472">Membrane</keyword>
<evidence type="ECO:0000313" key="2">
    <source>
        <dbReference type="EMBL" id="KAF2191388.1"/>
    </source>
</evidence>
<evidence type="ECO:0008006" key="4">
    <source>
        <dbReference type="Google" id="ProtNLM"/>
    </source>
</evidence>
<feature type="transmembrane region" description="Helical" evidence="1">
    <location>
        <begin position="12"/>
        <end position="28"/>
    </location>
</feature>
<evidence type="ECO:0000313" key="3">
    <source>
        <dbReference type="Proteomes" id="UP000800200"/>
    </source>
</evidence>
<evidence type="ECO:0000256" key="1">
    <source>
        <dbReference type="SAM" id="Phobius"/>
    </source>
</evidence>
<keyword evidence="3" id="KW-1185">Reference proteome</keyword>
<sequence>INYILREYLDIFIIAYLNNVLIYINGILKKYIKYTKKFVNHMISTGKPYSNIKKSKFTITKTKFLGLIISIEGI</sequence>